<dbReference type="EMBL" id="PDOB01000013">
    <property type="protein sequence ID" value="PIL39842.1"/>
    <property type="molecule type" value="Genomic_DNA"/>
</dbReference>
<feature type="domain" description="Coenzyme Q-binding protein COQ10 START" evidence="3">
    <location>
        <begin position="55"/>
        <end position="183"/>
    </location>
</feature>
<organism evidence="4 5">
    <name type="scientific">Massilia psychrophila</name>
    <dbReference type="NCBI Taxonomy" id="1603353"/>
    <lineage>
        <taxon>Bacteria</taxon>
        <taxon>Pseudomonadati</taxon>
        <taxon>Pseudomonadota</taxon>
        <taxon>Betaproteobacteria</taxon>
        <taxon>Burkholderiales</taxon>
        <taxon>Oxalobacteraceae</taxon>
        <taxon>Telluria group</taxon>
        <taxon>Massilia</taxon>
    </lineage>
</organism>
<dbReference type="SUPFAM" id="SSF55961">
    <property type="entry name" value="Bet v1-like"/>
    <property type="match status" value="1"/>
</dbReference>
<reference evidence="4 5" key="1">
    <citation type="submission" date="2017-10" db="EMBL/GenBank/DDBJ databases">
        <title>Massilia psychrophilum sp. nov., a novel purple-pigmented bacterium isolated from Tianshan glacier, Xinjiang Municipality, China.</title>
        <authorList>
            <person name="Wang H."/>
        </authorList>
    </citation>
    <scope>NUCLEOTIDE SEQUENCE [LARGE SCALE GENOMIC DNA]</scope>
    <source>
        <strain evidence="4 5">JCM 30813</strain>
    </source>
</reference>
<keyword evidence="5" id="KW-1185">Reference proteome</keyword>
<evidence type="ECO:0000256" key="1">
    <source>
        <dbReference type="ARBA" id="ARBA00008918"/>
    </source>
</evidence>
<gene>
    <name evidence="4" type="ORF">CR103_10090</name>
</gene>
<keyword evidence="2" id="KW-0732">Signal</keyword>
<comment type="caution">
    <text evidence="4">The sequence shown here is derived from an EMBL/GenBank/DDBJ whole genome shotgun (WGS) entry which is preliminary data.</text>
</comment>
<dbReference type="OrthoDB" id="8592441at2"/>
<evidence type="ECO:0000256" key="2">
    <source>
        <dbReference type="SAM" id="SignalP"/>
    </source>
</evidence>
<dbReference type="PANTHER" id="PTHR34060">
    <property type="entry name" value="POLYKETIDE CYCLASE / DEHYDRASE AND LIPID TRANSPORT PROTEIN"/>
    <property type="match status" value="1"/>
</dbReference>
<dbReference type="AlphaFoldDB" id="A0A2G8T1I7"/>
<comment type="similarity">
    <text evidence="1">Belongs to the ribosome association toxin RatA family.</text>
</comment>
<dbReference type="Pfam" id="PF03364">
    <property type="entry name" value="Polyketide_cyc"/>
    <property type="match status" value="1"/>
</dbReference>
<dbReference type="InterPro" id="IPR005031">
    <property type="entry name" value="COQ10_START"/>
</dbReference>
<evidence type="ECO:0000313" key="4">
    <source>
        <dbReference type="EMBL" id="PIL39842.1"/>
    </source>
</evidence>
<dbReference type="PANTHER" id="PTHR34060:SF1">
    <property type="entry name" value="POLYKETIDE CYCLASE _ DEHYDRASE AND LIPID TRANSPORT PROTEIN"/>
    <property type="match status" value="1"/>
</dbReference>
<accession>A0A2G8T1I7</accession>
<evidence type="ECO:0000259" key="3">
    <source>
        <dbReference type="Pfam" id="PF03364"/>
    </source>
</evidence>
<dbReference type="Proteomes" id="UP000228593">
    <property type="component" value="Unassembled WGS sequence"/>
</dbReference>
<feature type="signal peptide" evidence="2">
    <location>
        <begin position="1"/>
        <end position="24"/>
    </location>
</feature>
<dbReference type="RefSeq" id="WP_099915872.1">
    <property type="nucleotide sequence ID" value="NZ_BMHS01000016.1"/>
</dbReference>
<dbReference type="InterPro" id="IPR023393">
    <property type="entry name" value="START-like_dom_sf"/>
</dbReference>
<dbReference type="Gene3D" id="3.30.530.20">
    <property type="match status" value="1"/>
</dbReference>
<sequence length="192" mass="20953">MNARLILRLLVWLLVCVQPACAPAALARLPAVDVSVKRVDGASGQLYQVSARGDVAATPEAVWRILTDYGRMAEFVPGLHSTRVLERSANQAIVEQHGVANFLFFQRKIGLLVQVREQPMSQIDVHLIDGDMAVYNCTWRLVPLPETGGTRIVYSGALAPKFYVPAMFGANLIRADVAAMMAAVLARLDRPG</sequence>
<protein>
    <submittedName>
        <fullName evidence="4">Cyclase/dehydrase</fullName>
    </submittedName>
</protein>
<evidence type="ECO:0000313" key="5">
    <source>
        <dbReference type="Proteomes" id="UP000228593"/>
    </source>
</evidence>
<feature type="chain" id="PRO_5013647927" evidence="2">
    <location>
        <begin position="25"/>
        <end position="192"/>
    </location>
</feature>
<proteinExistence type="inferred from homology"/>
<name>A0A2G8T1I7_9BURK</name>